<sequence>MTKLKSLKDRLEKLPETKKLKGLIGSMEQYQTKLKEAAVAFDTAERNENNANAVLGEEQVAIVESERRKVARIAKMLAAKLREDIQSVNYPRTKVNEAVTDISELAAKAGRDVRTKWQSLIDQKVKPYDKLVVVARKLKLEGADELAAVMDLLRAARDTVPGNTERVNAVAKQVQNLPTAVQKLDLNDPAVQQFIEDAASGTAKLKSFADNQSVSDFIQKHKLWDLFRVRII</sequence>
<evidence type="ECO:0000313" key="2">
    <source>
        <dbReference type="Proteomes" id="UP000464378"/>
    </source>
</evidence>
<accession>A0A6C2YVY7</accession>
<dbReference type="EMBL" id="LR586016">
    <property type="protein sequence ID" value="VIP05333.1"/>
    <property type="molecule type" value="Genomic_DNA"/>
</dbReference>
<evidence type="ECO:0000313" key="1">
    <source>
        <dbReference type="EMBL" id="VIP05333.1"/>
    </source>
</evidence>
<name>A0A6C2YVY7_9BACT</name>
<dbReference type="AlphaFoldDB" id="A0A6C2YVY7"/>
<dbReference type="InParanoid" id="A0A6C2YVY7"/>
<dbReference type="EMBL" id="LR593887">
    <property type="protein sequence ID" value="VTS08022.1"/>
    <property type="molecule type" value="Genomic_DNA"/>
</dbReference>
<organism evidence="1">
    <name type="scientific">Tuwongella immobilis</name>
    <dbReference type="NCBI Taxonomy" id="692036"/>
    <lineage>
        <taxon>Bacteria</taxon>
        <taxon>Pseudomonadati</taxon>
        <taxon>Planctomycetota</taxon>
        <taxon>Planctomycetia</taxon>
        <taxon>Gemmatales</taxon>
        <taxon>Gemmataceae</taxon>
        <taxon>Tuwongella</taxon>
    </lineage>
</organism>
<dbReference type="Proteomes" id="UP000464378">
    <property type="component" value="Chromosome"/>
</dbReference>
<dbReference type="RefSeq" id="WP_162660419.1">
    <property type="nucleotide sequence ID" value="NZ_LR593887.1"/>
</dbReference>
<reference evidence="1" key="1">
    <citation type="submission" date="2019-04" db="EMBL/GenBank/DDBJ databases">
        <authorList>
            <consortium name="Science for Life Laboratories"/>
        </authorList>
    </citation>
    <scope>NUCLEOTIDE SEQUENCE</scope>
    <source>
        <strain evidence="1">MBLW1</strain>
    </source>
</reference>
<gene>
    <name evidence="1" type="ORF">GMBLW1_38600</name>
</gene>
<proteinExistence type="predicted"/>
<protein>
    <submittedName>
        <fullName evidence="1">Uncharacterized protein</fullName>
    </submittedName>
</protein>
<keyword evidence="2" id="KW-1185">Reference proteome</keyword>
<dbReference type="KEGG" id="tim:GMBLW1_38600"/>